<dbReference type="Gene3D" id="3.40.50.720">
    <property type="entry name" value="NAD(P)-binding Rossmann-like Domain"/>
    <property type="match status" value="1"/>
</dbReference>
<evidence type="ECO:0000313" key="3">
    <source>
        <dbReference type="EMBL" id="RDS85008.1"/>
    </source>
</evidence>
<reference evidence="3 4" key="1">
    <citation type="submission" date="2018-07" db="EMBL/GenBank/DDBJ databases">
        <title>Dyella monticola sp. nov. and Dyella psychrodurans sp. nov. isolated from monsoon evergreen broad-leaved forest soil of Dinghu Mountain, China.</title>
        <authorList>
            <person name="Gao Z."/>
            <person name="Qiu L."/>
        </authorList>
    </citation>
    <scope>NUCLEOTIDE SEQUENCE [LARGE SCALE GENOMIC DNA]</scope>
    <source>
        <strain evidence="3 4">4G-K06</strain>
    </source>
</reference>
<comment type="similarity">
    <text evidence="1">Belongs to the short-chain dehydrogenases/reductases (SDR) family.</text>
</comment>
<dbReference type="InterPro" id="IPR036291">
    <property type="entry name" value="NAD(P)-bd_dom_sf"/>
</dbReference>
<dbReference type="OrthoDB" id="9787486at2"/>
<evidence type="ECO:0000313" key="4">
    <source>
        <dbReference type="Proteomes" id="UP000254258"/>
    </source>
</evidence>
<organism evidence="3 4">
    <name type="scientific">Dyella monticola</name>
    <dbReference type="NCBI Taxonomy" id="1927958"/>
    <lineage>
        <taxon>Bacteria</taxon>
        <taxon>Pseudomonadati</taxon>
        <taxon>Pseudomonadota</taxon>
        <taxon>Gammaproteobacteria</taxon>
        <taxon>Lysobacterales</taxon>
        <taxon>Rhodanobacteraceae</taxon>
        <taxon>Dyella</taxon>
    </lineage>
</organism>
<protein>
    <submittedName>
        <fullName evidence="3">Short chain dehydrogenase</fullName>
    </submittedName>
</protein>
<dbReference type="PANTHER" id="PTHR43477">
    <property type="entry name" value="DIHYDROANTICAPSIN 7-DEHYDROGENASE"/>
    <property type="match status" value="1"/>
</dbReference>
<proteinExistence type="inferred from homology"/>
<dbReference type="AlphaFoldDB" id="A0A370X9F8"/>
<dbReference type="Pfam" id="PF13561">
    <property type="entry name" value="adh_short_C2"/>
    <property type="match status" value="1"/>
</dbReference>
<dbReference type="PANTHER" id="PTHR43477:SF1">
    <property type="entry name" value="DIHYDROANTICAPSIN 7-DEHYDROGENASE"/>
    <property type="match status" value="1"/>
</dbReference>
<dbReference type="Proteomes" id="UP000254258">
    <property type="component" value="Unassembled WGS sequence"/>
</dbReference>
<sequence length="209" mass="21903">MSERRLRILLVGASGTLGRAVEAELSQRHDVIAAGRNSGNIRIDLTDVASIQRALKQAGELDAVVGATGNVTFAPLADFKPAAFGESLHTLGITDKLLGQVNLALAARDHLRDGGSITLTTGILSEQPIVAGSSASLVNGAVEAFVRAAAIELPRRLRINVVSPNVLTEAMPAYAPFFRGFEPVSAARAALAFSRSVEGAQTGQVYKVF</sequence>
<name>A0A370X9F8_9GAMM</name>
<evidence type="ECO:0000256" key="2">
    <source>
        <dbReference type="ARBA" id="ARBA00023002"/>
    </source>
</evidence>
<dbReference type="SUPFAM" id="SSF51735">
    <property type="entry name" value="NAD(P)-binding Rossmann-fold domains"/>
    <property type="match status" value="1"/>
</dbReference>
<keyword evidence="4" id="KW-1185">Reference proteome</keyword>
<keyword evidence="2" id="KW-0560">Oxidoreductase</keyword>
<gene>
    <name evidence="3" type="ORF">DWU98_03460</name>
</gene>
<dbReference type="InterPro" id="IPR051122">
    <property type="entry name" value="SDR_DHRS6-like"/>
</dbReference>
<dbReference type="CDD" id="cd11731">
    <property type="entry name" value="Lin1944_like_SDR_c"/>
    <property type="match status" value="1"/>
</dbReference>
<dbReference type="NCBIfam" id="NF005754">
    <property type="entry name" value="PRK07578.1"/>
    <property type="match status" value="1"/>
</dbReference>
<dbReference type="PRINTS" id="PR00081">
    <property type="entry name" value="GDHRDH"/>
</dbReference>
<comment type="caution">
    <text evidence="3">The sequence shown here is derived from an EMBL/GenBank/DDBJ whole genome shotgun (WGS) entry which is preliminary data.</text>
</comment>
<accession>A0A370X9F8</accession>
<dbReference type="InterPro" id="IPR002347">
    <property type="entry name" value="SDR_fam"/>
</dbReference>
<dbReference type="EMBL" id="QRBE01000001">
    <property type="protein sequence ID" value="RDS85008.1"/>
    <property type="molecule type" value="Genomic_DNA"/>
</dbReference>
<evidence type="ECO:0000256" key="1">
    <source>
        <dbReference type="ARBA" id="ARBA00006484"/>
    </source>
</evidence>
<dbReference type="GO" id="GO:0016491">
    <property type="term" value="F:oxidoreductase activity"/>
    <property type="evidence" value="ECO:0007669"/>
    <property type="project" value="UniProtKB-KW"/>
</dbReference>